<feature type="signal peptide" evidence="1">
    <location>
        <begin position="1"/>
        <end position="19"/>
    </location>
</feature>
<dbReference type="Proteomes" id="UP000199060">
    <property type="component" value="Unassembled WGS sequence"/>
</dbReference>
<keyword evidence="1" id="KW-0732">Signal</keyword>
<dbReference type="RefSeq" id="WP_087940409.1">
    <property type="nucleotide sequence ID" value="NZ_FNAC01000032.1"/>
</dbReference>
<dbReference type="STRING" id="686796.SAMN04488104_103213"/>
<accession>A0A1G6V2T1</accession>
<evidence type="ECO:0000313" key="2">
    <source>
        <dbReference type="EMBL" id="SDD47930.1"/>
    </source>
</evidence>
<dbReference type="AlphaFoldDB" id="A0A1G6V2T1"/>
<protein>
    <submittedName>
        <fullName evidence="2">Uncharacterized protein</fullName>
    </submittedName>
</protein>
<dbReference type="EMBL" id="FNAC01000032">
    <property type="protein sequence ID" value="SDD47930.1"/>
    <property type="molecule type" value="Genomic_DNA"/>
</dbReference>
<evidence type="ECO:0000256" key="1">
    <source>
        <dbReference type="SAM" id="SignalP"/>
    </source>
</evidence>
<gene>
    <name evidence="2" type="ORF">SAMN04488104_103213</name>
</gene>
<evidence type="ECO:0000313" key="3">
    <source>
        <dbReference type="Proteomes" id="UP000199060"/>
    </source>
</evidence>
<sequence>MKQLLFLIFILCPINSIHAQSSWPDNSKHEGLNLVSESDNISVFTSQKAQVDESTLSLLKDAKRFFD</sequence>
<keyword evidence="3" id="KW-1185">Reference proteome</keyword>
<proteinExistence type="predicted"/>
<feature type="chain" id="PRO_5011506252" evidence="1">
    <location>
        <begin position="20"/>
        <end position="67"/>
    </location>
</feature>
<organism evidence="2 3">
    <name type="scientific">Algoriphagus faecimaris</name>
    <dbReference type="NCBI Taxonomy" id="686796"/>
    <lineage>
        <taxon>Bacteria</taxon>
        <taxon>Pseudomonadati</taxon>
        <taxon>Bacteroidota</taxon>
        <taxon>Cytophagia</taxon>
        <taxon>Cytophagales</taxon>
        <taxon>Cyclobacteriaceae</taxon>
        <taxon>Algoriphagus</taxon>
    </lineage>
</organism>
<reference evidence="3" key="1">
    <citation type="submission" date="2016-10" db="EMBL/GenBank/DDBJ databases">
        <authorList>
            <person name="Varghese N."/>
            <person name="Submissions S."/>
        </authorList>
    </citation>
    <scope>NUCLEOTIDE SEQUENCE [LARGE SCALE GENOMIC DNA]</scope>
    <source>
        <strain evidence="3">DSM 23095</strain>
    </source>
</reference>
<name>A0A1G6V2T1_9BACT</name>